<feature type="region of interest" description="Disordered" evidence="1">
    <location>
        <begin position="135"/>
        <end position="171"/>
    </location>
</feature>
<organism evidence="2 3">
    <name type="scientific">Nannocystis punicea</name>
    <dbReference type="NCBI Taxonomy" id="2995304"/>
    <lineage>
        <taxon>Bacteria</taxon>
        <taxon>Pseudomonadati</taxon>
        <taxon>Myxococcota</taxon>
        <taxon>Polyangia</taxon>
        <taxon>Nannocystales</taxon>
        <taxon>Nannocystaceae</taxon>
        <taxon>Nannocystis</taxon>
    </lineage>
</organism>
<gene>
    <name evidence="2" type="ORF">O0S08_13745</name>
</gene>
<evidence type="ECO:0000313" key="3">
    <source>
        <dbReference type="Proteomes" id="UP001164459"/>
    </source>
</evidence>
<name>A0ABY7HD40_9BACT</name>
<sequence length="171" mass="18320">MSETSTEKPTEAKPTETPAEAKPKPEAPHEAPKPKGDDMTTAAFRTLQAEHAALTAQLKQRDDKLVEQDRELVKLRGQVDTFGKREREGAIVGELRKALPHASELELRGVLGALAEAGKVDRYSDKPEEAAKVALEEIKTSAPALSRPPAPGGGPGGAPPQQQGRKHKSLI</sequence>
<reference evidence="2" key="1">
    <citation type="submission" date="2022-11" db="EMBL/GenBank/DDBJ databases">
        <title>Minimal conservation of predation-associated metabolite biosynthetic gene clusters underscores biosynthetic potential of Myxococcota including descriptions for ten novel species: Archangium lansinium sp. nov., Myxococcus landrumus sp. nov., Nannocystis bai.</title>
        <authorList>
            <person name="Ahearne A."/>
            <person name="Stevens C."/>
            <person name="Dowd S."/>
        </authorList>
    </citation>
    <scope>NUCLEOTIDE SEQUENCE</scope>
    <source>
        <strain evidence="2">Fl3</strain>
    </source>
</reference>
<dbReference type="Proteomes" id="UP001164459">
    <property type="component" value="Chromosome"/>
</dbReference>
<protein>
    <recommendedName>
        <fullName evidence="4">Scaffolding protein</fullName>
    </recommendedName>
</protein>
<evidence type="ECO:0008006" key="4">
    <source>
        <dbReference type="Google" id="ProtNLM"/>
    </source>
</evidence>
<feature type="compositionally biased region" description="Basic and acidic residues" evidence="1">
    <location>
        <begin position="1"/>
        <end position="38"/>
    </location>
</feature>
<evidence type="ECO:0000313" key="2">
    <source>
        <dbReference type="EMBL" id="WAS97206.1"/>
    </source>
</evidence>
<dbReference type="RefSeq" id="WP_269039570.1">
    <property type="nucleotide sequence ID" value="NZ_CP114040.1"/>
</dbReference>
<proteinExistence type="predicted"/>
<keyword evidence="3" id="KW-1185">Reference proteome</keyword>
<accession>A0ABY7HD40</accession>
<feature type="region of interest" description="Disordered" evidence="1">
    <location>
        <begin position="1"/>
        <end position="41"/>
    </location>
</feature>
<evidence type="ECO:0000256" key="1">
    <source>
        <dbReference type="SAM" id="MobiDB-lite"/>
    </source>
</evidence>
<dbReference type="EMBL" id="CP114040">
    <property type="protein sequence ID" value="WAS97206.1"/>
    <property type="molecule type" value="Genomic_DNA"/>
</dbReference>